<dbReference type="EMBL" id="KN818250">
    <property type="protein sequence ID" value="KIL64315.1"/>
    <property type="molecule type" value="Genomic_DNA"/>
</dbReference>
<evidence type="ECO:0000313" key="1">
    <source>
        <dbReference type="EMBL" id="KIL64315.1"/>
    </source>
</evidence>
<dbReference type="InParanoid" id="A0A0C2SM62"/>
<sequence length="56" mass="6350">MSRAQQAKEHEENVKMRAVFSCLSYIMIPLRPERMIGCPICVSLRPPSLTVPSYAL</sequence>
<protein>
    <submittedName>
        <fullName evidence="1">Uncharacterized protein</fullName>
    </submittedName>
</protein>
<reference evidence="1 2" key="1">
    <citation type="submission" date="2014-04" db="EMBL/GenBank/DDBJ databases">
        <title>Evolutionary Origins and Diversification of the Mycorrhizal Mutualists.</title>
        <authorList>
            <consortium name="DOE Joint Genome Institute"/>
            <consortium name="Mycorrhizal Genomics Consortium"/>
            <person name="Kohler A."/>
            <person name="Kuo A."/>
            <person name="Nagy L.G."/>
            <person name="Floudas D."/>
            <person name="Copeland A."/>
            <person name="Barry K.W."/>
            <person name="Cichocki N."/>
            <person name="Veneault-Fourrey C."/>
            <person name="LaButti K."/>
            <person name="Lindquist E.A."/>
            <person name="Lipzen A."/>
            <person name="Lundell T."/>
            <person name="Morin E."/>
            <person name="Murat C."/>
            <person name="Riley R."/>
            <person name="Ohm R."/>
            <person name="Sun H."/>
            <person name="Tunlid A."/>
            <person name="Henrissat B."/>
            <person name="Grigoriev I.V."/>
            <person name="Hibbett D.S."/>
            <person name="Martin F."/>
        </authorList>
    </citation>
    <scope>NUCLEOTIDE SEQUENCE [LARGE SCALE GENOMIC DNA]</scope>
    <source>
        <strain evidence="1 2">Koide BX008</strain>
    </source>
</reference>
<name>A0A0C2SM62_AMAMK</name>
<keyword evidence="2" id="KW-1185">Reference proteome</keyword>
<dbReference type="Proteomes" id="UP000054549">
    <property type="component" value="Unassembled WGS sequence"/>
</dbReference>
<organism evidence="1 2">
    <name type="scientific">Amanita muscaria (strain Koide BX008)</name>
    <dbReference type="NCBI Taxonomy" id="946122"/>
    <lineage>
        <taxon>Eukaryota</taxon>
        <taxon>Fungi</taxon>
        <taxon>Dikarya</taxon>
        <taxon>Basidiomycota</taxon>
        <taxon>Agaricomycotina</taxon>
        <taxon>Agaricomycetes</taxon>
        <taxon>Agaricomycetidae</taxon>
        <taxon>Agaricales</taxon>
        <taxon>Pluteineae</taxon>
        <taxon>Amanitaceae</taxon>
        <taxon>Amanita</taxon>
    </lineage>
</organism>
<accession>A0A0C2SM62</accession>
<evidence type="ECO:0000313" key="2">
    <source>
        <dbReference type="Proteomes" id="UP000054549"/>
    </source>
</evidence>
<dbReference type="AlphaFoldDB" id="A0A0C2SM62"/>
<gene>
    <name evidence="1" type="ORF">M378DRAFT_163338</name>
</gene>
<dbReference type="HOGENOM" id="CLU_3013701_0_0_1"/>
<proteinExistence type="predicted"/>